<keyword evidence="18" id="KW-1185">Reference proteome</keyword>
<dbReference type="Pfam" id="PF07660">
    <property type="entry name" value="STN"/>
    <property type="match status" value="1"/>
</dbReference>
<dbReference type="SUPFAM" id="SSF56935">
    <property type="entry name" value="Porins"/>
    <property type="match status" value="1"/>
</dbReference>
<dbReference type="FunFam" id="2.170.130.10:FF:000010">
    <property type="entry name" value="Ferripyoverdine receptor"/>
    <property type="match status" value="1"/>
</dbReference>
<dbReference type="GO" id="GO:0038023">
    <property type="term" value="F:signaling receptor activity"/>
    <property type="evidence" value="ECO:0007669"/>
    <property type="project" value="InterPro"/>
</dbReference>
<dbReference type="RefSeq" id="WP_097080451.1">
    <property type="nucleotide sequence ID" value="NZ_BAABHT010000021.1"/>
</dbReference>
<evidence type="ECO:0000256" key="11">
    <source>
        <dbReference type="ARBA" id="ARBA00023136"/>
    </source>
</evidence>
<keyword evidence="9" id="KW-0406">Ion transport</keyword>
<dbReference type="SMART" id="SM00965">
    <property type="entry name" value="STN"/>
    <property type="match status" value="1"/>
</dbReference>
<evidence type="ECO:0000256" key="1">
    <source>
        <dbReference type="ARBA" id="ARBA00004571"/>
    </source>
</evidence>
<dbReference type="InterPro" id="IPR039426">
    <property type="entry name" value="TonB-dep_rcpt-like"/>
</dbReference>
<evidence type="ECO:0000256" key="13">
    <source>
        <dbReference type="ARBA" id="ARBA00023237"/>
    </source>
</evidence>
<dbReference type="InterPro" id="IPR010105">
    <property type="entry name" value="TonB_sidphr_rcpt"/>
</dbReference>
<evidence type="ECO:0000313" key="18">
    <source>
        <dbReference type="Proteomes" id="UP000219042"/>
    </source>
</evidence>
<evidence type="ECO:0000256" key="15">
    <source>
        <dbReference type="RuleBase" id="RU003357"/>
    </source>
</evidence>
<evidence type="ECO:0000256" key="2">
    <source>
        <dbReference type="ARBA" id="ARBA00009810"/>
    </source>
</evidence>
<evidence type="ECO:0000256" key="9">
    <source>
        <dbReference type="ARBA" id="ARBA00023065"/>
    </source>
</evidence>
<proteinExistence type="inferred from homology"/>
<dbReference type="OrthoDB" id="8663017at2"/>
<evidence type="ECO:0000256" key="6">
    <source>
        <dbReference type="ARBA" id="ARBA00022692"/>
    </source>
</evidence>
<keyword evidence="5" id="KW-0410">Iron transport</keyword>
<keyword evidence="3 14" id="KW-0813">Transport</keyword>
<keyword evidence="7" id="KW-0732">Signal</keyword>
<evidence type="ECO:0000256" key="10">
    <source>
        <dbReference type="ARBA" id="ARBA00023077"/>
    </source>
</evidence>
<keyword evidence="12 17" id="KW-0675">Receptor</keyword>
<dbReference type="InterPro" id="IPR011662">
    <property type="entry name" value="Secretin/TonB_short_N"/>
</dbReference>
<dbReference type="NCBIfam" id="TIGR01783">
    <property type="entry name" value="TonB-siderophor"/>
    <property type="match status" value="1"/>
</dbReference>
<keyword evidence="4 14" id="KW-1134">Transmembrane beta strand</keyword>
<dbReference type="InterPro" id="IPR012910">
    <property type="entry name" value="Plug_dom"/>
</dbReference>
<dbReference type="GO" id="GO:0015344">
    <property type="term" value="F:siderophore uptake transmembrane transporter activity"/>
    <property type="evidence" value="ECO:0007669"/>
    <property type="project" value="TreeGrafter"/>
</dbReference>
<dbReference type="InterPro" id="IPR036942">
    <property type="entry name" value="Beta-barrel_TonB_sf"/>
</dbReference>
<comment type="similarity">
    <text evidence="2 14 15">Belongs to the TonB-dependent receptor family.</text>
</comment>
<feature type="domain" description="Secretin/TonB short N-terminal" evidence="16">
    <location>
        <begin position="67"/>
        <end position="117"/>
    </location>
</feature>
<evidence type="ECO:0000256" key="4">
    <source>
        <dbReference type="ARBA" id="ARBA00022452"/>
    </source>
</evidence>
<dbReference type="Proteomes" id="UP000219042">
    <property type="component" value="Unassembled WGS sequence"/>
</dbReference>
<evidence type="ECO:0000313" key="17">
    <source>
        <dbReference type="EMBL" id="SNX46720.1"/>
    </source>
</evidence>
<dbReference type="CDD" id="cd01347">
    <property type="entry name" value="ligand_gated_channel"/>
    <property type="match status" value="1"/>
</dbReference>
<dbReference type="EMBL" id="OANT01000017">
    <property type="protein sequence ID" value="SNX46720.1"/>
    <property type="molecule type" value="Genomic_DNA"/>
</dbReference>
<dbReference type="GO" id="GO:0009279">
    <property type="term" value="C:cell outer membrane"/>
    <property type="evidence" value="ECO:0007669"/>
    <property type="project" value="UniProtKB-SubCell"/>
</dbReference>
<dbReference type="PANTHER" id="PTHR32552:SF74">
    <property type="entry name" value="HYDROXAMATE SIDEROPHORE RECEPTOR FHUE"/>
    <property type="match status" value="1"/>
</dbReference>
<evidence type="ECO:0000256" key="7">
    <source>
        <dbReference type="ARBA" id="ARBA00022729"/>
    </source>
</evidence>
<evidence type="ECO:0000256" key="5">
    <source>
        <dbReference type="ARBA" id="ARBA00022496"/>
    </source>
</evidence>
<dbReference type="InterPro" id="IPR037066">
    <property type="entry name" value="Plug_dom_sf"/>
</dbReference>
<dbReference type="Pfam" id="PF07715">
    <property type="entry name" value="Plug"/>
    <property type="match status" value="1"/>
</dbReference>
<dbReference type="AlphaFoldDB" id="A0A240EFL0"/>
<comment type="subcellular location">
    <subcellularLocation>
        <location evidence="1 14">Cell outer membrane</location>
        <topology evidence="1 14">Multi-pass membrane protein</topology>
    </subcellularLocation>
</comment>
<evidence type="ECO:0000256" key="14">
    <source>
        <dbReference type="PROSITE-ProRule" id="PRU01360"/>
    </source>
</evidence>
<dbReference type="Gene3D" id="2.40.170.20">
    <property type="entry name" value="TonB-dependent receptor, beta-barrel domain"/>
    <property type="match status" value="1"/>
</dbReference>
<evidence type="ECO:0000256" key="8">
    <source>
        <dbReference type="ARBA" id="ARBA00023004"/>
    </source>
</evidence>
<gene>
    <name evidence="17" type="ORF">SAMN05421731_1175</name>
</gene>
<dbReference type="PANTHER" id="PTHR32552">
    <property type="entry name" value="FERRICHROME IRON RECEPTOR-RELATED"/>
    <property type="match status" value="1"/>
</dbReference>
<name>A0A240EFL0_9GAMM</name>
<sequence length="844" mass="94707">MKHNRFKTSLLHLAIQRAIIAVSLVTTNTILSQTVFANTAIQTAQSYHIKAGSLAQAINQFAEQAGILLNYDARLVEGKQSQGLNGTYTLAQGFNTLLSTHGLQTQQTPNGYVLTEKPKLSSNASTEQTTSDAIQLPVINVIADSEKTEKTGRYAASVSTTALPFKASLRETPQSITVLTRQYLDDKKIDNLADAIRNTTGLSVNQYESNRGGLYARGFNIENYLIDGVPTNINEQWSAGEIFNSTAIYDRIEVIRGADGLMTGVGKPSAVVNMIRKKADSKELTGQLSIEGGSWSHMGTTADISTPLNKSATTRARFVVDYDTKDSYIDAFETTQQTFFATFEQDIGKNTLLSGGISYQQDETDSPTWGGIPAWTVDENINVIPLRFDRSKTVAPNWSYWDTDYTNWFVKAEHNFGDGWDASISYNNGKRNSDAKINLYYLYPIDPDTGKSAMFLKEYGMKLPVVGSSGMYNVSNEKEDLNVQINGEFDLFKRTHELSFGYNMSREKLLTHGRPGSLSAELTPDIYDFNGNMPQPIYINRSTPSINQKISQDSLFFAGRFSLLDPVKLFAGTRVVNYKFRDYKDSIATSTDNSHKFDHEFIPYLGLVWNINDHFSTYASWTSIFEPQNKEDVNGTQLKPMEGDTYEIGLKSSHFQDRLTSSLSIFRMEQDNYAERIGTRTDDNGLFKNVYRATEGAVSKGFELEIAGEILPNWHLMTGYGYFKAKEANGDDVSPLIPRKQFNLFSKYKLSGVLQNLTVGGGVRWQSENYQWQSFAKSLGVPKLEQKAYAVVDLMAQYQIDPSWSAQLNINNVFDKKYYAVTDDGMQLYWQPSRNALLSFKYQF</sequence>
<evidence type="ECO:0000256" key="12">
    <source>
        <dbReference type="ARBA" id="ARBA00023170"/>
    </source>
</evidence>
<keyword evidence="8" id="KW-0408">Iron</keyword>
<keyword evidence="13 14" id="KW-0998">Cell outer membrane</keyword>
<dbReference type="Pfam" id="PF00593">
    <property type="entry name" value="TonB_dep_Rec_b-barrel"/>
    <property type="match status" value="1"/>
</dbReference>
<dbReference type="PROSITE" id="PS52016">
    <property type="entry name" value="TONB_DEPENDENT_REC_3"/>
    <property type="match status" value="1"/>
</dbReference>
<dbReference type="GO" id="GO:0015891">
    <property type="term" value="P:siderophore transport"/>
    <property type="evidence" value="ECO:0007669"/>
    <property type="project" value="InterPro"/>
</dbReference>
<dbReference type="Gene3D" id="2.170.130.10">
    <property type="entry name" value="TonB-dependent receptor, plug domain"/>
    <property type="match status" value="1"/>
</dbReference>
<accession>A0A240EFL0</accession>
<evidence type="ECO:0000256" key="3">
    <source>
        <dbReference type="ARBA" id="ARBA00022448"/>
    </source>
</evidence>
<keyword evidence="10 15" id="KW-0798">TonB box</keyword>
<reference evidence="18" key="1">
    <citation type="submission" date="2016-09" db="EMBL/GenBank/DDBJ databases">
        <authorList>
            <person name="Varghese N."/>
            <person name="Submissions S."/>
        </authorList>
    </citation>
    <scope>NUCLEOTIDE SEQUENCE [LARGE SCALE GENOMIC DNA]</scope>
    <source>
        <strain evidence="18">ANC 4466</strain>
    </source>
</reference>
<keyword evidence="6 14" id="KW-0812">Transmembrane</keyword>
<protein>
    <submittedName>
        <fullName evidence="17">Outer-membrane receptor for ferric coprogen and ferric-rhodotorulic acid</fullName>
    </submittedName>
</protein>
<evidence type="ECO:0000259" key="16">
    <source>
        <dbReference type="SMART" id="SM00965"/>
    </source>
</evidence>
<keyword evidence="11 14" id="KW-0472">Membrane</keyword>
<dbReference type="Gene3D" id="3.55.50.30">
    <property type="match status" value="1"/>
</dbReference>
<organism evidence="17 18">
    <name type="scientific">Acinetobacter puyangensis</name>
    <dbReference type="NCBI Taxonomy" id="1096779"/>
    <lineage>
        <taxon>Bacteria</taxon>
        <taxon>Pseudomonadati</taxon>
        <taxon>Pseudomonadota</taxon>
        <taxon>Gammaproteobacteria</taxon>
        <taxon>Moraxellales</taxon>
        <taxon>Moraxellaceae</taxon>
        <taxon>Acinetobacter</taxon>
    </lineage>
</organism>
<dbReference type="InterPro" id="IPR000531">
    <property type="entry name" value="Beta-barrel_TonB"/>
</dbReference>